<dbReference type="PANTHER" id="PTHR15462:SF19">
    <property type="entry name" value="PEPTIDASE S1 DOMAIN-CONTAINING PROTEIN"/>
    <property type="match status" value="1"/>
</dbReference>
<feature type="chain" id="PRO_5016631535" evidence="2">
    <location>
        <begin position="23"/>
        <end position="373"/>
    </location>
</feature>
<dbReference type="OrthoDB" id="8392384at2"/>
<dbReference type="InterPro" id="IPR043504">
    <property type="entry name" value="Peptidase_S1_PA_chymotrypsin"/>
</dbReference>
<dbReference type="InterPro" id="IPR050966">
    <property type="entry name" value="Glutamyl_endopeptidase"/>
</dbReference>
<dbReference type="InterPro" id="IPR018114">
    <property type="entry name" value="TRYPSIN_HIS"/>
</dbReference>
<dbReference type="GO" id="GO:0004252">
    <property type="term" value="F:serine-type endopeptidase activity"/>
    <property type="evidence" value="ECO:0007669"/>
    <property type="project" value="InterPro"/>
</dbReference>
<protein>
    <submittedName>
        <fullName evidence="3">V8-like Glu-specific endopeptidase</fullName>
    </submittedName>
</protein>
<dbReference type="PANTHER" id="PTHR15462">
    <property type="entry name" value="SERINE PROTEASE"/>
    <property type="match status" value="1"/>
</dbReference>
<sequence length="373" mass="40745">MKKMLKLCSFVLLSLGVFPVFAAEENTGVENNQSHNAILNYWTPERLNNAKEMPLPQIQPNQHEEIQINNLNTKPEYQEGQPPDETIHPTPEVLIPQSLLQLKEKQIPQRQEFFDRGKSGANYTSSRLIPLTADLQYPYKAIGKLFFTIPGEGDFVCSASTIRQRIVLTAGHCVHAGFGGNAGYFTNFLFVPAYRDGVAPFGAWTWSYVRASNAWIVGAGDVPNSADYAMIEMADKVINGVTTRIGAVTGLLAWLTPSPVANHAHLIGYPCNLDNCEKMHQVTSQSVRIVAPNNAEYGSDMGGGSSGGPWIQNFGAGAVGQVGGYNSYRNAVIGVTSYGYTDSMIRLQGSSLFDSRFTDLMKIVCPHKAGNCT</sequence>
<dbReference type="Gene3D" id="2.40.10.10">
    <property type="entry name" value="Trypsin-like serine proteases"/>
    <property type="match status" value="2"/>
</dbReference>
<dbReference type="STRING" id="1094715.GCA_000236165_00160"/>
<evidence type="ECO:0000256" key="2">
    <source>
        <dbReference type="SAM" id="SignalP"/>
    </source>
</evidence>
<dbReference type="Proteomes" id="UP000254554">
    <property type="component" value="Unassembled WGS sequence"/>
</dbReference>
<dbReference type="GO" id="GO:0006508">
    <property type="term" value="P:proteolysis"/>
    <property type="evidence" value="ECO:0007669"/>
    <property type="project" value="InterPro"/>
</dbReference>
<organism evidence="3 4">
    <name type="scientific">Fluoribacter dumoffii</name>
    <dbReference type="NCBI Taxonomy" id="463"/>
    <lineage>
        <taxon>Bacteria</taxon>
        <taxon>Pseudomonadati</taxon>
        <taxon>Pseudomonadota</taxon>
        <taxon>Gammaproteobacteria</taxon>
        <taxon>Legionellales</taxon>
        <taxon>Legionellaceae</taxon>
        <taxon>Fluoribacter</taxon>
    </lineage>
</organism>
<dbReference type="SUPFAM" id="SSF50494">
    <property type="entry name" value="Trypsin-like serine proteases"/>
    <property type="match status" value="1"/>
</dbReference>
<gene>
    <name evidence="3" type="ORF">NCTC11370_00159</name>
</gene>
<dbReference type="RefSeq" id="WP_010652326.1">
    <property type="nucleotide sequence ID" value="NZ_JAPHOO010000002.1"/>
</dbReference>
<dbReference type="AlphaFoldDB" id="A0A377G5Q6"/>
<evidence type="ECO:0000313" key="4">
    <source>
        <dbReference type="Proteomes" id="UP000254554"/>
    </source>
</evidence>
<name>A0A377G5Q6_9GAMM</name>
<dbReference type="GeneID" id="93291212"/>
<proteinExistence type="predicted"/>
<keyword evidence="4" id="KW-1185">Reference proteome</keyword>
<feature type="signal peptide" evidence="2">
    <location>
        <begin position="1"/>
        <end position="22"/>
    </location>
</feature>
<accession>A0A377G5Q6</accession>
<evidence type="ECO:0000313" key="3">
    <source>
        <dbReference type="EMBL" id="STO20114.1"/>
    </source>
</evidence>
<evidence type="ECO:0000256" key="1">
    <source>
        <dbReference type="ARBA" id="ARBA00022729"/>
    </source>
</evidence>
<dbReference type="InterPro" id="IPR009003">
    <property type="entry name" value="Peptidase_S1_PA"/>
</dbReference>
<reference evidence="3 4" key="1">
    <citation type="submission" date="2018-06" db="EMBL/GenBank/DDBJ databases">
        <authorList>
            <consortium name="Pathogen Informatics"/>
            <person name="Doyle S."/>
        </authorList>
    </citation>
    <scope>NUCLEOTIDE SEQUENCE [LARGE SCALE GENOMIC DNA]</scope>
    <source>
        <strain evidence="3 4">NCTC11370</strain>
    </source>
</reference>
<keyword evidence="1 2" id="KW-0732">Signal</keyword>
<dbReference type="PROSITE" id="PS00134">
    <property type="entry name" value="TRYPSIN_HIS"/>
    <property type="match status" value="1"/>
</dbReference>
<dbReference type="EMBL" id="UGGT01000001">
    <property type="protein sequence ID" value="STO20114.1"/>
    <property type="molecule type" value="Genomic_DNA"/>
</dbReference>